<dbReference type="EMBL" id="HG793125">
    <property type="protein sequence ID" value="CDK24226.1"/>
    <property type="molecule type" value="Genomic_DNA"/>
</dbReference>
<dbReference type="InterPro" id="IPR026705">
    <property type="entry name" value="Hid-1/Ecm30"/>
</dbReference>
<sequence length="971" mass="107985">MGAADSKLRFKNHVFRLSDSTTEIPPNSEYWDTFWREPQSANDIFNLLTPSDIRTIRDANKQQFLRLLKVISDRLLFLTGQRNVPARSFQKQHQLNCIRLLTKLVPFLYEDHTLAEDERTLFWTQAKASSSSPQAEAEADSDDTPLGARLVFACVDLLFTANFTVPKARVELANTVDLSIWEPGIGLSGKFQQPRVEIDSNRLEVLRLLLVLCSQCLYETPPQLISNGSRFLTVMTTSLPRLKTLTLICSLLNLACRTMGAPGDQTGLDSTNPSFVHLRVLMASHAIQLLTLMIVYPLPKTDVSFLKETGIFTETPLNLTRHFCGKLHKENELEFLRTGLLAPLRAPLISASDTNNANVISSFVSGAFSANEPSVWCIESIMLVWEFYQLNRRFRSYIATNFGNSLMVSLLYYVHSYRKQEAYRNVVRICSYFFLYLSADPLICNSVLASFPSEEYAILPQTFKLSVAPLTYRDFLVSHSCAMLLDLSTSVLRPTLVEWIYNLLPLGNQPGRDVVPTMNRRASRDITNGASLGSSSTSPSLSAPVNIVAQQRIGSGISYPTATLLTQLILRFSAIGFLQENAINPDLLALLVRAICHALCRFSKNFSALIFIICRDKKVYTDVLNIINRLDAIQKESAKNSPIVNPEDSDIDDHFSLSDRSSIALDSQEGSQNMADEDESFMRPRPPVGMSAKAKGKLVAGAPLHAKWAGSKAMAIILEFIQVTTKNVPEFSNDSPTDTATLISKIEDLDYSNLIISNIHRGEFLPSKTGFEPLKFTWSNMSLGWYCSILWGCIFVNYDVNRRKRYSVSGSISVFKKAAIDWGFSKWSNSEAALTEIAENAMSDVGTWHGTHVKVFKIKERMRDTPTLMQPRGAVDAVADSLVKRLNDFRLGRNGSVVDSSAPGTPDTISGSFFRTHNPFGGPTDSPAPDSPRPLMITPRGSVSGTPRGSVVGTPVLTPRPSFSEIARRED</sequence>
<proteinExistence type="predicted"/>
<dbReference type="GeneID" id="34517631"/>
<dbReference type="PANTHER" id="PTHR21575:SF12">
    <property type="entry name" value="PROTEIN HID1"/>
    <property type="match status" value="1"/>
</dbReference>
<dbReference type="Proteomes" id="UP000019384">
    <property type="component" value="Unassembled WGS sequence"/>
</dbReference>
<name>W6MFC7_9ASCO</name>
<accession>W6MFC7</accession>
<dbReference type="AlphaFoldDB" id="W6MFC7"/>
<keyword evidence="3" id="KW-1185">Reference proteome</keyword>
<protein>
    <recommendedName>
        <fullName evidence="4">Protein HID1</fullName>
    </recommendedName>
</protein>
<reference evidence="2" key="1">
    <citation type="submission" date="2013-12" db="EMBL/GenBank/DDBJ databases">
        <authorList>
            <person name="Genoscope - CEA"/>
        </authorList>
    </citation>
    <scope>NUCLEOTIDE SEQUENCE</scope>
    <source>
        <strain evidence="2">CBS 1993</strain>
    </source>
</reference>
<dbReference type="PANTHER" id="PTHR21575">
    <property type="entry name" value="PROTEIN HID1"/>
    <property type="match status" value="1"/>
</dbReference>
<evidence type="ECO:0008006" key="4">
    <source>
        <dbReference type="Google" id="ProtNLM"/>
    </source>
</evidence>
<gene>
    <name evidence="2" type="ORF">KUCA_T00000186001</name>
</gene>
<dbReference type="HOGENOM" id="CLU_306764_0_0_1"/>
<evidence type="ECO:0000313" key="2">
    <source>
        <dbReference type="EMBL" id="CDK24226.1"/>
    </source>
</evidence>
<dbReference type="STRING" id="1382522.W6MFC7"/>
<feature type="region of interest" description="Disordered" evidence="1">
    <location>
        <begin position="915"/>
        <end position="971"/>
    </location>
</feature>
<reference evidence="2" key="2">
    <citation type="submission" date="2014-02" db="EMBL/GenBank/DDBJ databases">
        <title>Complete DNA sequence of /Kuraishia capsulata/ illustrates novel genomic features among budding yeasts (/Saccharomycotina/).</title>
        <authorList>
            <person name="Morales L."/>
            <person name="Noel B."/>
            <person name="Porcel B."/>
            <person name="Marcet-Houben M."/>
            <person name="Hullo M-F."/>
            <person name="Sacerdot C."/>
            <person name="Tekaia F."/>
            <person name="Leh-Louis V."/>
            <person name="Despons L."/>
            <person name="Khanna V."/>
            <person name="Aury J-M."/>
            <person name="Barbe V."/>
            <person name="Couloux A."/>
            <person name="Labadie K."/>
            <person name="Pelletier E."/>
            <person name="Souciet J-L."/>
            <person name="Boekhout T."/>
            <person name="Gabaldon T."/>
            <person name="Wincker P."/>
            <person name="Dujon B."/>
        </authorList>
    </citation>
    <scope>NUCLEOTIDE SEQUENCE</scope>
    <source>
        <strain evidence="2">CBS 1993</strain>
    </source>
</reference>
<dbReference type="OrthoDB" id="432953at2759"/>
<dbReference type="GO" id="GO:0000138">
    <property type="term" value="C:Golgi trans cisterna"/>
    <property type="evidence" value="ECO:0007669"/>
    <property type="project" value="TreeGrafter"/>
</dbReference>
<dbReference type="GO" id="GO:0016020">
    <property type="term" value="C:membrane"/>
    <property type="evidence" value="ECO:0007669"/>
    <property type="project" value="TreeGrafter"/>
</dbReference>
<organism evidence="2 3">
    <name type="scientific">Kuraishia capsulata CBS 1993</name>
    <dbReference type="NCBI Taxonomy" id="1382522"/>
    <lineage>
        <taxon>Eukaryota</taxon>
        <taxon>Fungi</taxon>
        <taxon>Dikarya</taxon>
        <taxon>Ascomycota</taxon>
        <taxon>Saccharomycotina</taxon>
        <taxon>Pichiomycetes</taxon>
        <taxon>Pichiales</taxon>
        <taxon>Pichiaceae</taxon>
        <taxon>Kuraishia</taxon>
    </lineage>
</organism>
<evidence type="ECO:0000256" key="1">
    <source>
        <dbReference type="SAM" id="MobiDB-lite"/>
    </source>
</evidence>
<dbReference type="RefSeq" id="XP_022456243.1">
    <property type="nucleotide sequence ID" value="XM_022604701.1"/>
</dbReference>
<evidence type="ECO:0000313" key="3">
    <source>
        <dbReference type="Proteomes" id="UP000019384"/>
    </source>
</evidence>
<dbReference type="GO" id="GO:0005797">
    <property type="term" value="C:Golgi medial cisterna"/>
    <property type="evidence" value="ECO:0007669"/>
    <property type="project" value="TreeGrafter"/>
</dbReference>
<dbReference type="Pfam" id="PF12722">
    <property type="entry name" value="Hid1"/>
    <property type="match status" value="1"/>
</dbReference>